<name>A0A949N8U6_9ACTN</name>
<dbReference type="Gene3D" id="3.30.565.10">
    <property type="entry name" value="Histidine kinase-like ATPase, C-terminal domain"/>
    <property type="match status" value="1"/>
</dbReference>
<keyword evidence="1" id="KW-0808">Transferase</keyword>
<dbReference type="AlphaFoldDB" id="A0A949N8U6"/>
<evidence type="ECO:0000313" key="3">
    <source>
        <dbReference type="EMBL" id="MBU7598941.1"/>
    </source>
</evidence>
<dbReference type="PANTHER" id="PTHR35526">
    <property type="entry name" value="ANTI-SIGMA-F FACTOR RSBW-RELATED"/>
    <property type="match status" value="1"/>
</dbReference>
<reference evidence="3" key="1">
    <citation type="submission" date="2021-06" db="EMBL/GenBank/DDBJ databases">
        <title>Sequencing of actinobacteria type strains.</title>
        <authorList>
            <person name="Nguyen G.-S."/>
            <person name="Wentzel A."/>
        </authorList>
    </citation>
    <scope>NUCLEOTIDE SEQUENCE</scope>
    <source>
        <strain evidence="3">P38-E01</strain>
    </source>
</reference>
<keyword evidence="3" id="KW-0547">Nucleotide-binding</keyword>
<dbReference type="PANTHER" id="PTHR35526:SF3">
    <property type="entry name" value="ANTI-SIGMA-F FACTOR RSBW"/>
    <property type="match status" value="1"/>
</dbReference>
<keyword evidence="3" id="KW-0067">ATP-binding</keyword>
<comment type="caution">
    <text evidence="3">The sequence shown here is derived from an EMBL/GenBank/DDBJ whole genome shotgun (WGS) entry which is preliminary data.</text>
</comment>
<dbReference type="InterPro" id="IPR036890">
    <property type="entry name" value="HATPase_C_sf"/>
</dbReference>
<accession>A0A949N8U6</accession>
<dbReference type="InterPro" id="IPR003594">
    <property type="entry name" value="HATPase_dom"/>
</dbReference>
<feature type="domain" description="Histidine kinase/HSP90-like ATPase" evidence="2">
    <location>
        <begin position="13"/>
        <end position="105"/>
    </location>
</feature>
<keyword evidence="1" id="KW-0418">Kinase</keyword>
<evidence type="ECO:0000313" key="4">
    <source>
        <dbReference type="Proteomes" id="UP000694501"/>
    </source>
</evidence>
<keyword evidence="4" id="KW-1185">Reference proteome</keyword>
<dbReference type="CDD" id="cd16936">
    <property type="entry name" value="HATPase_RsbW-like"/>
    <property type="match status" value="1"/>
</dbReference>
<protein>
    <submittedName>
        <fullName evidence="3">ATP-binding protein</fullName>
    </submittedName>
</protein>
<organism evidence="3 4">
    <name type="scientific">Streptomyces tardus</name>
    <dbReference type="NCBI Taxonomy" id="2780544"/>
    <lineage>
        <taxon>Bacteria</taxon>
        <taxon>Bacillati</taxon>
        <taxon>Actinomycetota</taxon>
        <taxon>Actinomycetes</taxon>
        <taxon>Kitasatosporales</taxon>
        <taxon>Streptomycetaceae</taxon>
        <taxon>Streptomyces</taxon>
    </lineage>
</organism>
<keyword evidence="1" id="KW-0723">Serine/threonine-protein kinase</keyword>
<gene>
    <name evidence="3" type="ORF">JGS22_015300</name>
</gene>
<dbReference type="EMBL" id="JAELVF020000001">
    <property type="protein sequence ID" value="MBU7598941.1"/>
    <property type="molecule type" value="Genomic_DNA"/>
</dbReference>
<dbReference type="SUPFAM" id="SSF55874">
    <property type="entry name" value="ATPase domain of HSP90 chaperone/DNA topoisomerase II/histidine kinase"/>
    <property type="match status" value="1"/>
</dbReference>
<proteinExistence type="predicted"/>
<evidence type="ECO:0000256" key="1">
    <source>
        <dbReference type="ARBA" id="ARBA00022527"/>
    </source>
</evidence>
<dbReference type="Proteomes" id="UP000694501">
    <property type="component" value="Unassembled WGS sequence"/>
</dbReference>
<dbReference type="GO" id="GO:0004674">
    <property type="term" value="F:protein serine/threonine kinase activity"/>
    <property type="evidence" value="ECO:0007669"/>
    <property type="project" value="UniProtKB-KW"/>
</dbReference>
<dbReference type="InterPro" id="IPR050267">
    <property type="entry name" value="Anti-sigma-factor_SerPK"/>
</dbReference>
<sequence length="147" mass="15796">MGFPLGRRSVDAPRVGEVRRLATEWAAARQIASDLVDDLALVLSELVSNAILHSGGQSIVVELVRRDGYIRVGVFDGTEKRPCLRPPASDSENGRGLYLVEWIARDRGGGWGVSPDGMTTWCCLPLAVGALVPGEQAFCPQLPGAQR</sequence>
<evidence type="ECO:0000259" key="2">
    <source>
        <dbReference type="Pfam" id="PF13581"/>
    </source>
</evidence>
<dbReference type="GO" id="GO:0005524">
    <property type="term" value="F:ATP binding"/>
    <property type="evidence" value="ECO:0007669"/>
    <property type="project" value="UniProtKB-KW"/>
</dbReference>
<dbReference type="Pfam" id="PF13581">
    <property type="entry name" value="HATPase_c_2"/>
    <property type="match status" value="1"/>
</dbReference>